<evidence type="ECO:0000313" key="4">
    <source>
        <dbReference type="Proteomes" id="UP001295423"/>
    </source>
</evidence>
<evidence type="ECO:0000259" key="2">
    <source>
        <dbReference type="Pfam" id="PF03407"/>
    </source>
</evidence>
<keyword evidence="1" id="KW-1133">Transmembrane helix</keyword>
<feature type="domain" description="Nucleotide-diphospho-sugar transferase" evidence="2">
    <location>
        <begin position="218"/>
        <end position="370"/>
    </location>
</feature>
<keyword evidence="1" id="KW-0812">Transmembrane</keyword>
<dbReference type="Pfam" id="PF03407">
    <property type="entry name" value="Nucleotid_trans"/>
    <property type="match status" value="1"/>
</dbReference>
<sequence>MPTRLPVHRKRPAKASKGTRTLNHVLLAISLSLIVGLLVLNSSFIHHHPSEQPFGHQDLMIPRPLGTLQDRILPDWYLTTECSIYSIDCVSRETKRNNYQSYPFPLVNPNLKNGTLPKDNVIWKPARTFPTFQKKKEKSATEINKVEVTPHKDAQTCVQKATTRSLKEQLDDLLPAYNDFKQKDDHMNERIVYTISDYSYAKDMIDDAFYMARVIMKLDYFFLVAMDKATIQLACDRGYPVMGWPQLPANMMPEYNSTDADSYKSTKKVADVALSKWLIALEILERQFPLFFFEMDVWFLKSPKSLWKDQDVDVIFSGHADNPNYVNIGIYSVLPTPKAREYFEICIDLFKQRPKVHDQLIMMQILYWEMAAKKGEEIKWRKNMGNIKDVWGLPPPEFPKFPNGYVTHGRFPIWAIVSGERPILSEQIVAIHVLCGKPLTAPHGKKQMAKEMGAWIGSNGYYDSADAKYLWVDGHIFNAISMTMTHSGRHDWYHYHDMQMLRWTIACTIALANHTGRIWVMPKVVNNRGLNFLWSILDMETVEPFVEVRETNFPSNPQTWKTTQRYNPTSRIAISGDEKVTIQLYQQYNAWSTKSWPEAWDFPYQSASDSMEKWFALADLSNDARLLLAGLPASRGLLLPIIRLYDKLKKERTKLSFVDLKTMSETDVQDFFRKEGIQFFDVQGNTTFDPSVPVDNILRVYDSLKWCKHTFDDAGLLELLPSRVTASSDCYGQGKPSK</sequence>
<accession>A0AAD2G6X2</accession>
<keyword evidence="4" id="KW-1185">Reference proteome</keyword>
<evidence type="ECO:0000313" key="3">
    <source>
        <dbReference type="EMBL" id="CAJ1965179.1"/>
    </source>
</evidence>
<gene>
    <name evidence="3" type="ORF">CYCCA115_LOCUS20987</name>
</gene>
<dbReference type="AlphaFoldDB" id="A0AAD2G6X2"/>
<organism evidence="3 4">
    <name type="scientific">Cylindrotheca closterium</name>
    <dbReference type="NCBI Taxonomy" id="2856"/>
    <lineage>
        <taxon>Eukaryota</taxon>
        <taxon>Sar</taxon>
        <taxon>Stramenopiles</taxon>
        <taxon>Ochrophyta</taxon>
        <taxon>Bacillariophyta</taxon>
        <taxon>Bacillariophyceae</taxon>
        <taxon>Bacillariophycidae</taxon>
        <taxon>Bacillariales</taxon>
        <taxon>Bacillariaceae</taxon>
        <taxon>Cylindrotheca</taxon>
    </lineage>
</organism>
<protein>
    <recommendedName>
        <fullName evidence="2">Nucleotide-diphospho-sugar transferase domain-containing protein</fullName>
    </recommendedName>
</protein>
<evidence type="ECO:0000256" key="1">
    <source>
        <dbReference type="SAM" id="Phobius"/>
    </source>
</evidence>
<name>A0AAD2G6X2_9STRA</name>
<reference evidence="3" key="1">
    <citation type="submission" date="2023-08" db="EMBL/GenBank/DDBJ databases">
        <authorList>
            <person name="Audoor S."/>
            <person name="Bilcke G."/>
        </authorList>
    </citation>
    <scope>NUCLEOTIDE SEQUENCE</scope>
</reference>
<comment type="caution">
    <text evidence="3">The sequence shown here is derived from an EMBL/GenBank/DDBJ whole genome shotgun (WGS) entry which is preliminary data.</text>
</comment>
<feature type="transmembrane region" description="Helical" evidence="1">
    <location>
        <begin position="21"/>
        <end position="40"/>
    </location>
</feature>
<proteinExistence type="predicted"/>
<dbReference type="InterPro" id="IPR005069">
    <property type="entry name" value="Nucl-diP-sugar_transferase"/>
</dbReference>
<keyword evidence="1" id="KW-0472">Membrane</keyword>
<dbReference type="EMBL" id="CAKOGP040002202">
    <property type="protein sequence ID" value="CAJ1965179.1"/>
    <property type="molecule type" value="Genomic_DNA"/>
</dbReference>
<dbReference type="Proteomes" id="UP001295423">
    <property type="component" value="Unassembled WGS sequence"/>
</dbReference>